<sequence>MCIALSCICGEKQPYRARGSGRRCSDYCLLQAQQHCYLREDTYNRKRRSIITFDGMRLDLGETTKLFHPPIPHYLQACWLTSVNSLVHLHVGGSRLAQEDKHRAMIDYGEAFPVFHSCSMPLVTADQRVLLLPIQTLLLNQLNPMDSNASGFVLNTSTLHSVYYQGKEGNGIIDLGLSLRTLQPEAYHPSRHMAGLEGYNDLMSWPQANSQMKSSNSGYSRPVAEDCDDEAEGVQSREKRAYVKVTMDGVMVGRKVCMLDHGGYSGLARQLEEMFGRQNESGLRLFEVESEFSLLYKGMEENWRNVGDEPWKEFVKLVKRLRISRKNE</sequence>
<dbReference type="Gene3D" id="3.10.20.90">
    <property type="entry name" value="Phosphatidylinositol 3-kinase Catalytic Subunit, Chain A, domain 1"/>
    <property type="match status" value="1"/>
</dbReference>
<evidence type="ECO:0000256" key="6">
    <source>
        <dbReference type="ARBA" id="ARBA00023242"/>
    </source>
</evidence>
<dbReference type="EMBL" id="CM001880">
    <property type="protein sequence ID" value="EOY00057.1"/>
    <property type="molecule type" value="Genomic_DNA"/>
</dbReference>
<reference evidence="10 11" key="1">
    <citation type="journal article" date="2013" name="Genome Biol.">
        <title>The genome sequence of the most widely cultivated cacao type and its use to identify candidate genes regulating pod color.</title>
        <authorList>
            <person name="Motamayor J.C."/>
            <person name="Mockaitis K."/>
            <person name="Schmutz J."/>
            <person name="Haiminen N."/>
            <person name="Iii D.L."/>
            <person name="Cornejo O."/>
            <person name="Findley S.D."/>
            <person name="Zheng P."/>
            <person name="Utro F."/>
            <person name="Royaert S."/>
            <person name="Saski C."/>
            <person name="Jenkins J."/>
            <person name="Podicheti R."/>
            <person name="Zhao M."/>
            <person name="Scheffler B.E."/>
            <person name="Stack J.C."/>
            <person name="Feltus F.A."/>
            <person name="Mustiga G.M."/>
            <person name="Amores F."/>
            <person name="Phillips W."/>
            <person name="Marelli J.P."/>
            <person name="May G.D."/>
            <person name="Shapiro H."/>
            <person name="Ma J."/>
            <person name="Bustamante C.D."/>
            <person name="Schnell R.J."/>
            <person name="Main D."/>
            <person name="Gilbert D."/>
            <person name="Parida L."/>
            <person name="Kuhn D.N."/>
        </authorList>
    </citation>
    <scope>NUCLEOTIDE SEQUENCE [LARGE SCALE GENOMIC DNA]</scope>
    <source>
        <strain evidence="11">cv. Matina 1-6</strain>
    </source>
</reference>
<feature type="domain" description="PB1" evidence="9">
    <location>
        <begin position="240"/>
        <end position="328"/>
    </location>
</feature>
<proteinExistence type="inferred from homology"/>
<dbReference type="PROSITE" id="PS51745">
    <property type="entry name" value="PB1"/>
    <property type="match status" value="1"/>
</dbReference>
<evidence type="ECO:0000256" key="3">
    <source>
        <dbReference type="ARBA" id="ARBA00022491"/>
    </source>
</evidence>
<evidence type="ECO:0000259" key="9">
    <source>
        <dbReference type="PROSITE" id="PS51745"/>
    </source>
</evidence>
<evidence type="ECO:0000256" key="7">
    <source>
        <dbReference type="ARBA" id="ARBA00023294"/>
    </source>
</evidence>
<evidence type="ECO:0000256" key="1">
    <source>
        <dbReference type="ARBA" id="ARBA00004123"/>
    </source>
</evidence>
<comment type="subunit">
    <text evidence="8">Homodimers and heterodimers.</text>
</comment>
<evidence type="ECO:0000256" key="4">
    <source>
        <dbReference type="ARBA" id="ARBA00023015"/>
    </source>
</evidence>
<comment type="subcellular location">
    <subcellularLocation>
        <location evidence="1 8">Nucleus</location>
    </subcellularLocation>
</comment>
<keyword evidence="6 8" id="KW-0539">Nucleus</keyword>
<keyword evidence="5 8" id="KW-0804">Transcription</keyword>
<comment type="function">
    <text evidence="8">Aux/IAA proteins are short-lived transcriptional factors that function as repressors of early auxin response genes at low auxin concentrations.</text>
</comment>
<evidence type="ECO:0000313" key="11">
    <source>
        <dbReference type="Proteomes" id="UP000026915"/>
    </source>
</evidence>
<keyword evidence="11" id="KW-1185">Reference proteome</keyword>
<accession>A0A061E6R2</accession>
<dbReference type="eggNOG" id="ENOG502RZE6">
    <property type="taxonomic scope" value="Eukaryota"/>
</dbReference>
<dbReference type="SUPFAM" id="SSF54277">
    <property type="entry name" value="CAD &amp; PB1 domains"/>
    <property type="match status" value="1"/>
</dbReference>
<dbReference type="Proteomes" id="UP000026915">
    <property type="component" value="Chromosome 2"/>
</dbReference>
<dbReference type="GO" id="GO:0005634">
    <property type="term" value="C:nucleus"/>
    <property type="evidence" value="ECO:0007669"/>
    <property type="project" value="UniProtKB-SubCell"/>
</dbReference>
<evidence type="ECO:0000256" key="2">
    <source>
        <dbReference type="ARBA" id="ARBA00006728"/>
    </source>
</evidence>
<dbReference type="InterPro" id="IPR003311">
    <property type="entry name" value="AUX_IAA"/>
</dbReference>
<dbReference type="Gramene" id="EOY00057">
    <property type="protein sequence ID" value="EOY00057"/>
    <property type="gene ID" value="TCM_009468"/>
</dbReference>
<dbReference type="InParanoid" id="A0A061E6R2"/>
<evidence type="ECO:0000256" key="8">
    <source>
        <dbReference type="RuleBase" id="RU004549"/>
    </source>
</evidence>
<keyword evidence="3 8" id="KW-0678">Repressor</keyword>
<comment type="similarity">
    <text evidence="2 8">Belongs to the Aux/IAA family.</text>
</comment>
<dbReference type="InterPro" id="IPR033389">
    <property type="entry name" value="AUX/IAA_dom"/>
</dbReference>
<dbReference type="PANTHER" id="PTHR31734">
    <property type="entry name" value="AUXIN-RESPONSIVE PROTEIN IAA17"/>
    <property type="match status" value="1"/>
</dbReference>
<name>A0A061E6R2_THECC</name>
<dbReference type="InterPro" id="IPR053793">
    <property type="entry name" value="PB1-like"/>
</dbReference>
<protein>
    <recommendedName>
        <fullName evidence="8">Auxin-responsive protein</fullName>
    </recommendedName>
</protein>
<keyword evidence="7 8" id="KW-0927">Auxin signaling pathway</keyword>
<dbReference type="Pfam" id="PF02309">
    <property type="entry name" value="AUX_IAA"/>
    <property type="match status" value="1"/>
</dbReference>
<organism evidence="10 11">
    <name type="scientific">Theobroma cacao</name>
    <name type="common">Cacao</name>
    <name type="synonym">Cocoa</name>
    <dbReference type="NCBI Taxonomy" id="3641"/>
    <lineage>
        <taxon>Eukaryota</taxon>
        <taxon>Viridiplantae</taxon>
        <taxon>Streptophyta</taxon>
        <taxon>Embryophyta</taxon>
        <taxon>Tracheophyta</taxon>
        <taxon>Spermatophyta</taxon>
        <taxon>Magnoliopsida</taxon>
        <taxon>eudicotyledons</taxon>
        <taxon>Gunneridae</taxon>
        <taxon>Pentapetalae</taxon>
        <taxon>rosids</taxon>
        <taxon>malvids</taxon>
        <taxon>Malvales</taxon>
        <taxon>Malvaceae</taxon>
        <taxon>Byttnerioideae</taxon>
        <taxon>Theobroma</taxon>
    </lineage>
</organism>
<dbReference type="GO" id="GO:0006355">
    <property type="term" value="P:regulation of DNA-templated transcription"/>
    <property type="evidence" value="ECO:0007669"/>
    <property type="project" value="InterPro"/>
</dbReference>
<dbReference type="GO" id="GO:0009734">
    <property type="term" value="P:auxin-activated signaling pathway"/>
    <property type="evidence" value="ECO:0007669"/>
    <property type="project" value="UniProtKB-UniRule"/>
</dbReference>
<evidence type="ECO:0000313" key="10">
    <source>
        <dbReference type="EMBL" id="EOY00057.1"/>
    </source>
</evidence>
<dbReference type="STRING" id="3641.A0A061E6R2"/>
<dbReference type="PANTHER" id="PTHR31734:SF114">
    <property type="entry name" value="AUXIN-RESPONSIVE PROTEIN IAA32"/>
    <property type="match status" value="1"/>
</dbReference>
<dbReference type="HOGENOM" id="CLU_848395_0_0_1"/>
<dbReference type="AlphaFoldDB" id="A0A061E6R2"/>
<dbReference type="FunCoup" id="A0A061E6R2">
    <property type="interactions" value="174"/>
</dbReference>
<keyword evidence="4 8" id="KW-0805">Transcription regulation</keyword>
<evidence type="ECO:0000256" key="5">
    <source>
        <dbReference type="ARBA" id="ARBA00023163"/>
    </source>
</evidence>
<gene>
    <name evidence="10" type="ORF">TCM_009468</name>
</gene>